<organism evidence="2 3">
    <name type="scientific">Catenaria anguillulae PL171</name>
    <dbReference type="NCBI Taxonomy" id="765915"/>
    <lineage>
        <taxon>Eukaryota</taxon>
        <taxon>Fungi</taxon>
        <taxon>Fungi incertae sedis</taxon>
        <taxon>Blastocladiomycota</taxon>
        <taxon>Blastocladiomycetes</taxon>
        <taxon>Blastocladiales</taxon>
        <taxon>Catenariaceae</taxon>
        <taxon>Catenaria</taxon>
    </lineage>
</organism>
<evidence type="ECO:0000256" key="1">
    <source>
        <dbReference type="SAM" id="MobiDB-lite"/>
    </source>
</evidence>
<dbReference type="EMBL" id="MCFL01000092">
    <property type="protein sequence ID" value="ORZ30267.1"/>
    <property type="molecule type" value="Genomic_DNA"/>
</dbReference>
<sequence length="424" mass="43066">MSFEPALPIQVADGAESGPSDPTAIDDAPETATALRNAPLTPSPDPPPPNASAQFDMPTPASAIPPRLTRASTFASSVSSSQTDLATTTTELPPTTALPPVITHSVTHALLPDPTEPKKLTSLALRRRASLAARPKPRPPPPISSPAFRSRTPRLVSPPIGSTPSALGPGAYTPLATRVPDGLHVPWVLAVQHRLGRVLTPAQGSVSTFVGAGHGDDVTGSLGSSGRNVNVPPNVLITTCAATMARTSKSAASLRPVSPPLGTGAAAAAAAAASRASQSRGSDTLARQAILHRASTATATSTAPNGVVMLKSLMHAAHVLPDVRKTPEGRPVFSDAFLVPMPVKKQAGGGNSRRGSRDSVGGGAGGPSNAKFVGVGGMVFLSPKLDVGAAGGRRKSMATTTSSVSQVVGMLRKQQQQQQTSLGV</sequence>
<keyword evidence="3" id="KW-1185">Reference proteome</keyword>
<dbReference type="Proteomes" id="UP000193411">
    <property type="component" value="Unassembled WGS sequence"/>
</dbReference>
<reference evidence="2 3" key="1">
    <citation type="submission" date="2016-07" db="EMBL/GenBank/DDBJ databases">
        <title>Pervasive Adenine N6-methylation of Active Genes in Fungi.</title>
        <authorList>
            <consortium name="DOE Joint Genome Institute"/>
            <person name="Mondo S.J."/>
            <person name="Dannebaum R.O."/>
            <person name="Kuo R.C."/>
            <person name="Labutti K."/>
            <person name="Haridas S."/>
            <person name="Kuo A."/>
            <person name="Salamov A."/>
            <person name="Ahrendt S.R."/>
            <person name="Lipzen A."/>
            <person name="Sullivan W."/>
            <person name="Andreopoulos W.B."/>
            <person name="Clum A."/>
            <person name="Lindquist E."/>
            <person name="Daum C."/>
            <person name="Ramamoorthy G.K."/>
            <person name="Gryganskyi A."/>
            <person name="Culley D."/>
            <person name="Magnuson J.K."/>
            <person name="James T.Y."/>
            <person name="O'Malley M.A."/>
            <person name="Stajich J.E."/>
            <person name="Spatafora J.W."/>
            <person name="Visel A."/>
            <person name="Grigoriev I.V."/>
        </authorList>
    </citation>
    <scope>NUCLEOTIDE SEQUENCE [LARGE SCALE GENOMIC DNA]</scope>
    <source>
        <strain evidence="2 3">PL171</strain>
    </source>
</reference>
<accession>A0A1Y2H6P4</accession>
<proteinExistence type="predicted"/>
<dbReference type="AlphaFoldDB" id="A0A1Y2H6P4"/>
<feature type="region of interest" description="Disordered" evidence="1">
    <location>
        <begin position="130"/>
        <end position="163"/>
    </location>
</feature>
<name>A0A1Y2H6P4_9FUNG</name>
<evidence type="ECO:0000313" key="3">
    <source>
        <dbReference type="Proteomes" id="UP000193411"/>
    </source>
</evidence>
<feature type="compositionally biased region" description="Pro residues" evidence="1">
    <location>
        <begin position="41"/>
        <end position="50"/>
    </location>
</feature>
<feature type="region of interest" description="Disordered" evidence="1">
    <location>
        <begin position="344"/>
        <end position="366"/>
    </location>
</feature>
<feature type="region of interest" description="Disordered" evidence="1">
    <location>
        <begin position="1"/>
        <end position="99"/>
    </location>
</feature>
<protein>
    <submittedName>
        <fullName evidence="2">Uncharacterized protein</fullName>
    </submittedName>
</protein>
<feature type="compositionally biased region" description="Low complexity" evidence="1">
    <location>
        <begin position="76"/>
        <end position="99"/>
    </location>
</feature>
<comment type="caution">
    <text evidence="2">The sequence shown here is derived from an EMBL/GenBank/DDBJ whole genome shotgun (WGS) entry which is preliminary data.</text>
</comment>
<evidence type="ECO:0000313" key="2">
    <source>
        <dbReference type="EMBL" id="ORZ30267.1"/>
    </source>
</evidence>
<gene>
    <name evidence="2" type="ORF">BCR44DRAFT_28791</name>
</gene>